<dbReference type="EMBL" id="CP013909">
    <property type="protein sequence ID" value="ALW83858.1"/>
    <property type="molecule type" value="Genomic_DNA"/>
</dbReference>
<evidence type="ECO:0000313" key="3">
    <source>
        <dbReference type="Proteomes" id="UP000059542"/>
    </source>
</evidence>
<gene>
    <name evidence="2" type="ORF">AUC43_01305</name>
</gene>
<evidence type="ECO:0000256" key="1">
    <source>
        <dbReference type="SAM" id="SignalP"/>
    </source>
</evidence>
<evidence type="ECO:0000313" key="2">
    <source>
        <dbReference type="EMBL" id="ALW83858.1"/>
    </source>
</evidence>
<dbReference type="RefSeq" id="WP_068188822.1">
    <property type="nucleotide sequence ID" value="NZ_CP013909.1"/>
</dbReference>
<keyword evidence="1" id="KW-0732">Signal</keyword>
<proteinExistence type="predicted"/>
<keyword evidence="3" id="KW-1185">Reference proteome</keyword>
<dbReference type="KEGG" id="hyg:AUC43_01305"/>
<name>A0A0U4BYR1_9BACT</name>
<evidence type="ECO:0008006" key="4">
    <source>
        <dbReference type="Google" id="ProtNLM"/>
    </source>
</evidence>
<organism evidence="2 3">
    <name type="scientific">Hymenobacter sedentarius</name>
    <dbReference type="NCBI Taxonomy" id="1411621"/>
    <lineage>
        <taxon>Bacteria</taxon>
        <taxon>Pseudomonadati</taxon>
        <taxon>Bacteroidota</taxon>
        <taxon>Cytophagia</taxon>
        <taxon>Cytophagales</taxon>
        <taxon>Hymenobacteraceae</taxon>
        <taxon>Hymenobacter</taxon>
    </lineage>
</organism>
<accession>A0A0U4BYR1</accession>
<feature type="chain" id="PRO_5006847397" description="Outer membrane protein beta-barrel domain-containing protein" evidence="1">
    <location>
        <begin position="28"/>
        <end position="229"/>
    </location>
</feature>
<reference evidence="2 3" key="1">
    <citation type="submission" date="2015-12" db="EMBL/GenBank/DDBJ databases">
        <authorList>
            <person name="Shamseldin A."/>
            <person name="Moawad H."/>
            <person name="Abd El-Rahim W.M."/>
            <person name="Sadowsky M.J."/>
        </authorList>
    </citation>
    <scope>NUCLEOTIDE SEQUENCE [LARGE SCALE GENOMIC DNA]</scope>
    <source>
        <strain evidence="2 3">DG5B</strain>
    </source>
</reference>
<feature type="signal peptide" evidence="1">
    <location>
        <begin position="1"/>
        <end position="27"/>
    </location>
</feature>
<dbReference type="OrthoDB" id="876200at2"/>
<sequence>MSRPQLKTWLQLLAGLFLLLNAGAVQAQIAPDSAQLAVKLALVRLLSSTYEAEVEYRCAPRLSVSLLPRVVAGTAVDYSTPPSTRHSDDHVRGVGLGLGSRYYIPNTGTEGAKLAGVYLGLKAEYQHLRLSYQQEGWGEDPSATDGLLYYKFRLRDYSETINRYGGAATLGYQCQVFHPRLRFDTFLSLNALNSRSSAGEASRYRSARADYGHSGTFWTMGVSLGFVVK</sequence>
<dbReference type="STRING" id="1411621.AUC43_01305"/>
<protein>
    <recommendedName>
        <fullName evidence="4">Outer membrane protein beta-barrel domain-containing protein</fullName>
    </recommendedName>
</protein>
<dbReference type="Proteomes" id="UP000059542">
    <property type="component" value="Chromosome"/>
</dbReference>
<dbReference type="AlphaFoldDB" id="A0A0U4BYR1"/>